<organism evidence="6 7">
    <name type="scientific">Macrostomum lignano</name>
    <dbReference type="NCBI Taxonomy" id="282301"/>
    <lineage>
        <taxon>Eukaryota</taxon>
        <taxon>Metazoa</taxon>
        <taxon>Spiralia</taxon>
        <taxon>Lophotrochozoa</taxon>
        <taxon>Platyhelminthes</taxon>
        <taxon>Rhabditophora</taxon>
        <taxon>Macrostomorpha</taxon>
        <taxon>Macrostomida</taxon>
        <taxon>Macrostomidae</taxon>
        <taxon>Macrostomum</taxon>
    </lineage>
</organism>
<dbReference type="Gene3D" id="2.60.120.290">
    <property type="entry name" value="Spermadhesin, CUB domain"/>
    <property type="match status" value="8"/>
</dbReference>
<feature type="domain" description="CUB" evidence="5">
    <location>
        <begin position="953"/>
        <end position="1129"/>
    </location>
</feature>
<dbReference type="InterPro" id="IPR035914">
    <property type="entry name" value="Sperma_CUB_dom_sf"/>
</dbReference>
<keyword evidence="1" id="KW-0677">Repeat</keyword>
<comment type="caution">
    <text evidence="3">Lacks conserved residue(s) required for the propagation of feature annotation.</text>
</comment>
<keyword evidence="4" id="KW-1133">Transmembrane helix</keyword>
<dbReference type="PROSITE" id="PS01180">
    <property type="entry name" value="CUB"/>
    <property type="match status" value="5"/>
</dbReference>
<reference evidence="7" key="1">
    <citation type="submission" date="2016-11" db="UniProtKB">
        <authorList>
            <consortium name="WormBaseParasite"/>
        </authorList>
    </citation>
    <scope>IDENTIFICATION</scope>
</reference>
<evidence type="ECO:0000313" key="6">
    <source>
        <dbReference type="Proteomes" id="UP000095280"/>
    </source>
</evidence>
<keyword evidence="4" id="KW-0472">Membrane</keyword>
<feature type="domain" description="CUB" evidence="5">
    <location>
        <begin position="734"/>
        <end position="866"/>
    </location>
</feature>
<accession>A0A1I8G857</accession>
<dbReference type="AlphaFoldDB" id="A0A1I8G857"/>
<feature type="domain" description="CUB" evidence="5">
    <location>
        <begin position="1"/>
        <end position="116"/>
    </location>
</feature>
<evidence type="ECO:0000313" key="7">
    <source>
        <dbReference type="WBParaSite" id="maker-uti_cns_0001152-snap-gene-0.9-mRNA-1"/>
    </source>
</evidence>
<dbReference type="PANTHER" id="PTHR24251">
    <property type="entry name" value="OVOCHYMASE-RELATED"/>
    <property type="match status" value="1"/>
</dbReference>
<name>A0A1I8G857_9PLAT</name>
<evidence type="ECO:0000256" key="4">
    <source>
        <dbReference type="SAM" id="Phobius"/>
    </source>
</evidence>
<sequence length="1190" mass="132039">CPIFQLLNVSTHGAIESHSNTDDYLSSLACTWQINAPRGKKIAAWFDFVHLSPGNYSSVTVIDGEKGSRAIGRVDGRDGRHFLSPKYISTGNVLLIYFQNPESKFNSGFRLHYEVSESLTACTNIYGGVCRISEALVSVAAVYSKRQADCSNFCTISENSGEIASHSNGCSRQRYGNNLVCSWRIAVARGKRVMAWFAYVDLEEAFDWVALLDGDGDSKSGLVVKVSKSAAARFQSPIYVSTGSKMLVKFKSDSSVSGYGFRMHFKTTESTSNGSCLEKSWLDAGQTSGVIYSHGQVDTAPYSPNMSCSWTLPVVSDRYIHLLVFNLSIGSGDVLSMYGRWNGSSYKSLDFPGWTAKRVLQLFSTETVKIDFKSDGLLESTGFVIHYRYDEYCTSNKRLTAPSGQIEVHSGIGFIKHDSRRHHQDCRWTIDQAEGNRIAIQFAEISVAPWYFFITVLNASGHQVLYLDNSSNLTDILHRKIHINSNLVVVEFVSNDTDSTEAGFRLLYKTSDHFCHNFQNLTVKSDGEIESHAGAGATRHRHNTTCTWQINAPVGKRIAAWFVYVDLEKTYDTVTFFDGKNGSLKIAKVSRPAYTNYSCVSPKYISSGNVLSMFFSTDVSVANTGFRIRYEQILRIVIFNDSTNRTGSITSHASFGKTPYSSNMSCEWILPAVKGHFIEVTLRNMSLGGGDCFSFSDYQRVCDWYWLCNPFAYWASNASTLLHIKFQSDMQFESNGFLIEFQYTSESERLTTPNGTIASHSGHRMAAGYWMNMQRSWQIVAPLGRQISAWFTNSFVSLGSINDTVVLYDGWRNQLALLRGGFSPEAINSANRIFRTSSNRMRISFTSGNLQHPLHALGFELEYTWSESFCHGFKLVTESNGELVSHSGAGRSRCLSNMRCRSSRGNNAPDWTVESSSNFMFVSYLTGSSFGASHTSSLGFRLKYQYQDAGDHCSGVRIIRNESKGEICSHTNAGREIYAIQANCEWQVVAPKGHRVVVRFTYMGVSEKDLLAYRYQVLHGNSGEIFSHSEVGVRPYLDNMLCEWLLVAKTRGYKLCAQISYASLQSANDTVTLLHGNNGTLITAVKGGTASAGHHRPTIFCATSGTMAVIFSTDGSGRALGFRLRYEAFAQWDSLDANESSALKVSLSTLSAIFLVVSAAVVAVVIYKEGIVKYSGTNSVELPNEAEHDS</sequence>
<dbReference type="Pfam" id="PF00431">
    <property type="entry name" value="CUB"/>
    <property type="match status" value="4"/>
</dbReference>
<evidence type="ECO:0000256" key="1">
    <source>
        <dbReference type="ARBA" id="ARBA00022737"/>
    </source>
</evidence>
<feature type="transmembrane region" description="Helical" evidence="4">
    <location>
        <begin position="1145"/>
        <end position="1167"/>
    </location>
</feature>
<proteinExistence type="predicted"/>
<dbReference type="InterPro" id="IPR000859">
    <property type="entry name" value="CUB_dom"/>
</dbReference>
<dbReference type="CDD" id="cd00041">
    <property type="entry name" value="CUB"/>
    <property type="match status" value="3"/>
</dbReference>
<evidence type="ECO:0000256" key="2">
    <source>
        <dbReference type="ARBA" id="ARBA00023157"/>
    </source>
</evidence>
<evidence type="ECO:0000259" key="5">
    <source>
        <dbReference type="PROSITE" id="PS01180"/>
    </source>
</evidence>
<keyword evidence="2" id="KW-1015">Disulfide bond</keyword>
<dbReference type="Proteomes" id="UP000095280">
    <property type="component" value="Unplaced"/>
</dbReference>
<dbReference type="SUPFAM" id="SSF49854">
    <property type="entry name" value="Spermadhesin, CUB domain"/>
    <property type="match status" value="8"/>
</dbReference>
<protein>
    <submittedName>
        <fullName evidence="7">CUB domain-containing protein</fullName>
    </submittedName>
</protein>
<keyword evidence="6" id="KW-1185">Reference proteome</keyword>
<feature type="domain" description="CUB" evidence="5">
    <location>
        <begin position="150"/>
        <end position="268"/>
    </location>
</feature>
<feature type="domain" description="CUB" evidence="5">
    <location>
        <begin position="515"/>
        <end position="633"/>
    </location>
</feature>
<evidence type="ECO:0000256" key="3">
    <source>
        <dbReference type="PROSITE-ProRule" id="PRU00059"/>
    </source>
</evidence>
<dbReference type="WBParaSite" id="maker-uti_cns_0001152-snap-gene-0.9-mRNA-1">
    <property type="protein sequence ID" value="maker-uti_cns_0001152-snap-gene-0.9-mRNA-1"/>
    <property type="gene ID" value="maker-uti_cns_0001152-snap-gene-0.9"/>
</dbReference>
<keyword evidence="4" id="KW-0812">Transmembrane</keyword>
<dbReference type="SMART" id="SM00042">
    <property type="entry name" value="CUB"/>
    <property type="match status" value="7"/>
</dbReference>